<evidence type="ECO:0000313" key="2">
    <source>
        <dbReference type="WBParaSite" id="SMUV_0000925601-mRNA-1"/>
    </source>
</evidence>
<evidence type="ECO:0000313" key="1">
    <source>
        <dbReference type="Proteomes" id="UP000046393"/>
    </source>
</evidence>
<dbReference type="AlphaFoldDB" id="A0A0N5AWF7"/>
<dbReference type="WBParaSite" id="SMUV_0000925601-mRNA-1">
    <property type="protein sequence ID" value="SMUV_0000925601-mRNA-1"/>
    <property type="gene ID" value="SMUV_0000925601"/>
</dbReference>
<proteinExistence type="predicted"/>
<sequence length="39" mass="4587">MLFFPIFFSALIQFSKYISVQLIEFQVSGIINYVVGIQW</sequence>
<organism evidence="1 2">
    <name type="scientific">Syphacia muris</name>
    <dbReference type="NCBI Taxonomy" id="451379"/>
    <lineage>
        <taxon>Eukaryota</taxon>
        <taxon>Metazoa</taxon>
        <taxon>Ecdysozoa</taxon>
        <taxon>Nematoda</taxon>
        <taxon>Chromadorea</taxon>
        <taxon>Rhabditida</taxon>
        <taxon>Spirurina</taxon>
        <taxon>Oxyuridomorpha</taxon>
        <taxon>Oxyuroidea</taxon>
        <taxon>Oxyuridae</taxon>
        <taxon>Syphacia</taxon>
    </lineage>
</organism>
<accession>A0A0N5AWF7</accession>
<name>A0A0N5AWF7_9BILA</name>
<reference evidence="2" key="1">
    <citation type="submission" date="2017-02" db="UniProtKB">
        <authorList>
            <consortium name="WormBaseParasite"/>
        </authorList>
    </citation>
    <scope>IDENTIFICATION</scope>
</reference>
<dbReference type="Proteomes" id="UP000046393">
    <property type="component" value="Unplaced"/>
</dbReference>
<keyword evidence="1" id="KW-1185">Reference proteome</keyword>
<protein>
    <submittedName>
        <fullName evidence="2">Sugar ABC transporter permease</fullName>
    </submittedName>
</protein>